<dbReference type="RefSeq" id="WP_210100347.1">
    <property type="nucleotide sequence ID" value="NZ_BAABLK010000078.1"/>
</dbReference>
<gene>
    <name evidence="2" type="ORF">GCM10025778_30770</name>
</gene>
<protein>
    <submittedName>
        <fullName evidence="2">Uncharacterized protein</fullName>
    </submittedName>
</protein>
<proteinExistence type="predicted"/>
<name>A0ABP9TP75_9MICC</name>
<reference evidence="3" key="1">
    <citation type="journal article" date="2019" name="Int. J. Syst. Evol. Microbiol.">
        <title>The Global Catalogue of Microorganisms (GCM) 10K type strain sequencing project: providing services to taxonomists for standard genome sequencing and annotation.</title>
        <authorList>
            <consortium name="The Broad Institute Genomics Platform"/>
            <consortium name="The Broad Institute Genome Sequencing Center for Infectious Disease"/>
            <person name="Wu L."/>
            <person name="Ma J."/>
        </authorList>
    </citation>
    <scope>NUCLEOTIDE SEQUENCE [LARGE SCALE GENOMIC DNA]</scope>
    <source>
        <strain evidence="3">JCM 18952</strain>
    </source>
</reference>
<keyword evidence="3" id="KW-1185">Reference proteome</keyword>
<dbReference type="EMBL" id="BAABLK010000078">
    <property type="protein sequence ID" value="GAA5228539.1"/>
    <property type="molecule type" value="Genomic_DNA"/>
</dbReference>
<feature type="transmembrane region" description="Helical" evidence="1">
    <location>
        <begin position="139"/>
        <end position="157"/>
    </location>
</feature>
<dbReference type="Proteomes" id="UP001501257">
    <property type="component" value="Unassembled WGS sequence"/>
</dbReference>
<feature type="transmembrane region" description="Helical" evidence="1">
    <location>
        <begin position="85"/>
        <end position="103"/>
    </location>
</feature>
<keyword evidence="1" id="KW-0472">Membrane</keyword>
<evidence type="ECO:0000256" key="1">
    <source>
        <dbReference type="SAM" id="Phobius"/>
    </source>
</evidence>
<sequence>MAGGLVFVGSYSGALGQVVSVSAWVLGLGLALAALTRHYIWPVSLGPLTHPRPVAMLIYIACVVGELAVISFGTRMLRTAGHSDLRPALIAAVVGVHFIPFAWAFGERMFFWLGGLVAGLGTIGLVAGFIGVAHAAQATAVLSGVVMLSIISLYAAGRFAPAPSTTS</sequence>
<feature type="transmembrane region" description="Helical" evidence="1">
    <location>
        <begin position="12"/>
        <end position="34"/>
    </location>
</feature>
<keyword evidence="1" id="KW-1133">Transmembrane helix</keyword>
<evidence type="ECO:0000313" key="2">
    <source>
        <dbReference type="EMBL" id="GAA5228539.1"/>
    </source>
</evidence>
<organism evidence="2 3">
    <name type="scientific">Paeniglutamicibacter antarcticus</name>
    <dbReference type="NCBI Taxonomy" id="494023"/>
    <lineage>
        <taxon>Bacteria</taxon>
        <taxon>Bacillati</taxon>
        <taxon>Actinomycetota</taxon>
        <taxon>Actinomycetes</taxon>
        <taxon>Micrococcales</taxon>
        <taxon>Micrococcaceae</taxon>
        <taxon>Paeniglutamicibacter</taxon>
    </lineage>
</organism>
<feature type="transmembrane region" description="Helical" evidence="1">
    <location>
        <begin position="54"/>
        <end position="73"/>
    </location>
</feature>
<keyword evidence="1" id="KW-0812">Transmembrane</keyword>
<accession>A0ABP9TP75</accession>
<evidence type="ECO:0000313" key="3">
    <source>
        <dbReference type="Proteomes" id="UP001501257"/>
    </source>
</evidence>
<feature type="transmembrane region" description="Helical" evidence="1">
    <location>
        <begin position="109"/>
        <end position="132"/>
    </location>
</feature>
<comment type="caution">
    <text evidence="2">The sequence shown here is derived from an EMBL/GenBank/DDBJ whole genome shotgun (WGS) entry which is preliminary data.</text>
</comment>